<evidence type="ECO:0000313" key="3">
    <source>
        <dbReference type="EMBL" id="TXG56442.1"/>
    </source>
</evidence>
<gene>
    <name evidence="3" type="ORF">EZV62_017755</name>
</gene>
<keyword evidence="2" id="KW-0812">Transmembrane</keyword>
<dbReference type="Proteomes" id="UP000323000">
    <property type="component" value="Chromosome 8"/>
</dbReference>
<comment type="caution">
    <text evidence="3">The sequence shown here is derived from an EMBL/GenBank/DDBJ whole genome shotgun (WGS) entry which is preliminary data.</text>
</comment>
<keyword evidence="2" id="KW-0472">Membrane</keyword>
<sequence length="275" mass="30710">MVTLTAMPTAVVESDPAAFPSRSINSIQPPIKERKTSTASSTGTTPPLRSVVSSIAQVLVAAYKKRRLQLPSADGVADTVFYDPPLEEKIAIVSKLALSSQFRPLNKAAIIEDANEISSADGCCKNPWRLCSIQQVEELKCLVNIVPIWPSAIISEHLLSSCNDFSRFNFVVLGFMEFYNKQFPEHMRSVGNSLIFLTVSVAIYVSSLVVTLVHCCTRKDDGHPDWLTDDINAGKLDYFYFLIAGMGSVNFIYFMFAASRYRYKTTRPMEKWKQN</sequence>
<reference evidence="4" key="1">
    <citation type="journal article" date="2019" name="Gigascience">
        <title>De novo genome assembly of the endangered Acer yangbiense, a plant species with extremely small populations endemic to Yunnan Province, China.</title>
        <authorList>
            <person name="Yang J."/>
            <person name="Wariss H.M."/>
            <person name="Tao L."/>
            <person name="Zhang R."/>
            <person name="Yun Q."/>
            <person name="Hollingsworth P."/>
            <person name="Dao Z."/>
            <person name="Luo G."/>
            <person name="Guo H."/>
            <person name="Ma Y."/>
            <person name="Sun W."/>
        </authorList>
    </citation>
    <scope>NUCLEOTIDE SEQUENCE [LARGE SCALE GENOMIC DNA]</scope>
    <source>
        <strain evidence="4">cv. Malutang</strain>
    </source>
</reference>
<feature type="transmembrane region" description="Helical" evidence="2">
    <location>
        <begin position="238"/>
        <end position="259"/>
    </location>
</feature>
<dbReference type="EMBL" id="VAHF01000008">
    <property type="protein sequence ID" value="TXG56442.1"/>
    <property type="molecule type" value="Genomic_DNA"/>
</dbReference>
<evidence type="ECO:0000256" key="1">
    <source>
        <dbReference type="SAM" id="MobiDB-lite"/>
    </source>
</evidence>
<organism evidence="3 4">
    <name type="scientific">Acer yangbiense</name>
    <dbReference type="NCBI Taxonomy" id="1000413"/>
    <lineage>
        <taxon>Eukaryota</taxon>
        <taxon>Viridiplantae</taxon>
        <taxon>Streptophyta</taxon>
        <taxon>Embryophyta</taxon>
        <taxon>Tracheophyta</taxon>
        <taxon>Spermatophyta</taxon>
        <taxon>Magnoliopsida</taxon>
        <taxon>eudicotyledons</taxon>
        <taxon>Gunneridae</taxon>
        <taxon>Pentapetalae</taxon>
        <taxon>rosids</taxon>
        <taxon>malvids</taxon>
        <taxon>Sapindales</taxon>
        <taxon>Sapindaceae</taxon>
        <taxon>Hippocastanoideae</taxon>
        <taxon>Acereae</taxon>
        <taxon>Acer</taxon>
    </lineage>
</organism>
<proteinExistence type="predicted"/>
<accession>A0A5C7HJ95</accession>
<dbReference type="Gene3D" id="1.20.1250.20">
    <property type="entry name" value="MFS general substrate transporter like domains"/>
    <property type="match status" value="2"/>
</dbReference>
<name>A0A5C7HJ95_9ROSI</name>
<dbReference type="PANTHER" id="PTHR11654">
    <property type="entry name" value="OLIGOPEPTIDE TRANSPORTER-RELATED"/>
    <property type="match status" value="1"/>
</dbReference>
<evidence type="ECO:0000256" key="2">
    <source>
        <dbReference type="SAM" id="Phobius"/>
    </source>
</evidence>
<dbReference type="InterPro" id="IPR036259">
    <property type="entry name" value="MFS_trans_sf"/>
</dbReference>
<protein>
    <submittedName>
        <fullName evidence="3">Uncharacterized protein</fullName>
    </submittedName>
</protein>
<dbReference type="OrthoDB" id="8904098at2759"/>
<feature type="transmembrane region" description="Helical" evidence="2">
    <location>
        <begin position="194"/>
        <end position="214"/>
    </location>
</feature>
<keyword evidence="2" id="KW-1133">Transmembrane helix</keyword>
<evidence type="ECO:0000313" key="4">
    <source>
        <dbReference type="Proteomes" id="UP000323000"/>
    </source>
</evidence>
<keyword evidence="4" id="KW-1185">Reference proteome</keyword>
<feature type="region of interest" description="Disordered" evidence="1">
    <location>
        <begin position="21"/>
        <end position="45"/>
    </location>
</feature>
<dbReference type="AlphaFoldDB" id="A0A5C7HJ95"/>